<dbReference type="InterPro" id="IPR036477">
    <property type="entry name" value="Formyl_transf_N_sf"/>
</dbReference>
<dbReference type="GO" id="GO:0006189">
    <property type="term" value="P:'de novo' IMP biosynthetic process"/>
    <property type="evidence" value="ECO:0007669"/>
    <property type="project" value="UniProtKB-UniRule"/>
</dbReference>
<keyword evidence="3 6" id="KW-0658">Purine biosynthesis</keyword>
<keyword evidence="2 6" id="KW-0808">Transferase</keyword>
<comment type="caution">
    <text evidence="6">Lacks conserved residue(s) required for the propagation of feature annotation.</text>
</comment>
<evidence type="ECO:0000256" key="2">
    <source>
        <dbReference type="ARBA" id="ARBA00022679"/>
    </source>
</evidence>
<sequence>MKQRIAILASGDGTNAENIIRFFEDHQHVEVSLVATNKATAGVIERAERLGVEALVFNREQLKDVAGLLAELKTRKIDFVVLAGFLLMIPHHLIEAFPEHMINIHPALLPKFGGKGMYGMHVHRAVKEKGETETGITIHLVNEHYDQGAILFQSKVEVSPGDSPEQIAEKVHQLEYQYYPKVIEQMVRNTSQIDHG</sequence>
<dbReference type="NCBIfam" id="TIGR00639">
    <property type="entry name" value="PurN"/>
    <property type="match status" value="1"/>
</dbReference>
<dbReference type="HAMAP" id="MF_01930">
    <property type="entry name" value="PurN"/>
    <property type="match status" value="1"/>
</dbReference>
<reference evidence="8 9" key="1">
    <citation type="submission" date="2016-11" db="EMBL/GenBank/DDBJ databases">
        <title>Trade-off between light-utilization and light-protection in marine flavobacteria.</title>
        <authorList>
            <person name="Kumagai Y."/>
        </authorList>
    </citation>
    <scope>NUCLEOTIDE SEQUENCE [LARGE SCALE GENOMIC DNA]</scope>
    <source>
        <strain evidence="8 9">NBRC 107741</strain>
    </source>
</reference>
<feature type="active site" description="Proton donor" evidence="6">
    <location>
        <position position="105"/>
    </location>
</feature>
<comment type="similarity">
    <text evidence="4 6">Belongs to the GART family.</text>
</comment>
<accession>A0A2S7KRW3</accession>
<dbReference type="AlphaFoldDB" id="A0A2S7KRW3"/>
<dbReference type="GO" id="GO:0005829">
    <property type="term" value="C:cytosol"/>
    <property type="evidence" value="ECO:0007669"/>
    <property type="project" value="TreeGrafter"/>
</dbReference>
<feature type="domain" description="Formyl transferase N-terminal" evidence="7">
    <location>
        <begin position="4"/>
        <end position="183"/>
    </location>
</feature>
<evidence type="ECO:0000256" key="1">
    <source>
        <dbReference type="ARBA" id="ARBA00005054"/>
    </source>
</evidence>
<feature type="site" description="Raises pKa of active site His" evidence="6">
    <location>
        <position position="146"/>
    </location>
</feature>
<dbReference type="Pfam" id="PF00551">
    <property type="entry name" value="Formyl_trans_N"/>
    <property type="match status" value="1"/>
</dbReference>
<evidence type="ECO:0000256" key="5">
    <source>
        <dbReference type="ARBA" id="ARBA00047664"/>
    </source>
</evidence>
<dbReference type="InterPro" id="IPR001555">
    <property type="entry name" value="GART_AS"/>
</dbReference>
<keyword evidence="9" id="KW-1185">Reference proteome</keyword>
<dbReference type="GO" id="GO:0004644">
    <property type="term" value="F:phosphoribosylglycinamide formyltransferase activity"/>
    <property type="evidence" value="ECO:0007669"/>
    <property type="project" value="UniProtKB-UniRule"/>
</dbReference>
<dbReference type="OrthoDB" id="9806170at2"/>
<feature type="binding site" evidence="6">
    <location>
        <begin position="13"/>
        <end position="15"/>
    </location>
    <ligand>
        <name>N(1)-(5-phospho-beta-D-ribosyl)glycinamide</name>
        <dbReference type="ChEBI" id="CHEBI:143788"/>
    </ligand>
</feature>
<evidence type="ECO:0000259" key="7">
    <source>
        <dbReference type="Pfam" id="PF00551"/>
    </source>
</evidence>
<name>A0A2S7KRW3_9FLAO</name>
<dbReference type="InterPro" id="IPR004607">
    <property type="entry name" value="GART"/>
</dbReference>
<dbReference type="PANTHER" id="PTHR43369">
    <property type="entry name" value="PHOSPHORIBOSYLGLYCINAMIDE FORMYLTRANSFERASE"/>
    <property type="match status" value="1"/>
</dbReference>
<comment type="catalytic activity">
    <reaction evidence="5 6">
        <text>N(1)-(5-phospho-beta-D-ribosyl)glycinamide + (6R)-10-formyltetrahydrofolate = N(2)-formyl-N(1)-(5-phospho-beta-D-ribosyl)glycinamide + (6S)-5,6,7,8-tetrahydrofolate + H(+)</text>
        <dbReference type="Rhea" id="RHEA:15053"/>
        <dbReference type="ChEBI" id="CHEBI:15378"/>
        <dbReference type="ChEBI" id="CHEBI:57453"/>
        <dbReference type="ChEBI" id="CHEBI:143788"/>
        <dbReference type="ChEBI" id="CHEBI:147286"/>
        <dbReference type="ChEBI" id="CHEBI:195366"/>
        <dbReference type="EC" id="2.1.2.2"/>
    </reaction>
</comment>
<dbReference type="Proteomes" id="UP000239800">
    <property type="component" value="Unassembled WGS sequence"/>
</dbReference>
<evidence type="ECO:0000256" key="4">
    <source>
        <dbReference type="ARBA" id="ARBA00038440"/>
    </source>
</evidence>
<comment type="function">
    <text evidence="6">Catalyzes the transfer of a formyl group from 10-formyltetrahydrofolate to 5-phospho-ribosyl-glycinamide (GAR), producing 5-phospho-ribosyl-N-formylglycinamide (FGAR) and tetrahydrofolate.</text>
</comment>
<gene>
    <name evidence="6" type="primary">purN</name>
    <name evidence="8" type="ORF">BST85_11010</name>
</gene>
<dbReference type="EC" id="2.1.2.2" evidence="6"/>
<organism evidence="8 9">
    <name type="scientific">Aureitalea marina</name>
    <dbReference type="NCBI Taxonomy" id="930804"/>
    <lineage>
        <taxon>Bacteria</taxon>
        <taxon>Pseudomonadati</taxon>
        <taxon>Bacteroidota</taxon>
        <taxon>Flavobacteriia</taxon>
        <taxon>Flavobacteriales</taxon>
        <taxon>Flavobacteriaceae</taxon>
        <taxon>Aureitalea</taxon>
    </lineage>
</organism>
<dbReference type="RefSeq" id="WP_104813294.1">
    <property type="nucleotide sequence ID" value="NZ_MQUB01000001.1"/>
</dbReference>
<evidence type="ECO:0000313" key="8">
    <source>
        <dbReference type="EMBL" id="PQB05356.1"/>
    </source>
</evidence>
<dbReference type="PANTHER" id="PTHR43369:SF2">
    <property type="entry name" value="PHOSPHORIBOSYLGLYCINAMIDE FORMYLTRANSFERASE"/>
    <property type="match status" value="1"/>
</dbReference>
<feature type="binding site" evidence="6">
    <location>
        <position position="103"/>
    </location>
    <ligand>
        <name>(6R)-10-formyltetrahydrofolate</name>
        <dbReference type="ChEBI" id="CHEBI:195366"/>
    </ligand>
</feature>
<protein>
    <recommendedName>
        <fullName evidence="6">Phosphoribosylglycinamide formyltransferase</fullName>
        <ecNumber evidence="6">2.1.2.2</ecNumber>
    </recommendedName>
    <alternativeName>
        <fullName evidence="6">5'-phosphoribosylglycinamide transformylase</fullName>
    </alternativeName>
    <alternativeName>
        <fullName evidence="6">GAR transformylase</fullName>
        <shortName evidence="6">GART</shortName>
    </alternativeName>
</protein>
<dbReference type="UniPathway" id="UPA00074">
    <property type="reaction ID" value="UER00126"/>
</dbReference>
<dbReference type="InterPro" id="IPR002376">
    <property type="entry name" value="Formyl_transf_N"/>
</dbReference>
<evidence type="ECO:0000256" key="6">
    <source>
        <dbReference type="HAMAP-Rule" id="MF_01930"/>
    </source>
</evidence>
<evidence type="ECO:0000256" key="3">
    <source>
        <dbReference type="ARBA" id="ARBA00022755"/>
    </source>
</evidence>
<comment type="caution">
    <text evidence="8">The sequence shown here is derived from an EMBL/GenBank/DDBJ whole genome shotgun (WGS) entry which is preliminary data.</text>
</comment>
<dbReference type="Gene3D" id="3.40.50.170">
    <property type="entry name" value="Formyl transferase, N-terminal domain"/>
    <property type="match status" value="1"/>
</dbReference>
<dbReference type="EMBL" id="MQUB01000001">
    <property type="protein sequence ID" value="PQB05356.1"/>
    <property type="molecule type" value="Genomic_DNA"/>
</dbReference>
<dbReference type="SUPFAM" id="SSF53328">
    <property type="entry name" value="Formyltransferase"/>
    <property type="match status" value="1"/>
</dbReference>
<feature type="binding site" evidence="6">
    <location>
        <position position="59"/>
    </location>
    <ligand>
        <name>(6R)-10-formyltetrahydrofolate</name>
        <dbReference type="ChEBI" id="CHEBI:195366"/>
    </ligand>
</feature>
<dbReference type="CDD" id="cd08645">
    <property type="entry name" value="FMT_core_GART"/>
    <property type="match status" value="1"/>
</dbReference>
<evidence type="ECO:0000313" key="9">
    <source>
        <dbReference type="Proteomes" id="UP000239800"/>
    </source>
</evidence>
<dbReference type="PROSITE" id="PS00373">
    <property type="entry name" value="GART"/>
    <property type="match status" value="1"/>
</dbReference>
<comment type="pathway">
    <text evidence="1 6">Purine metabolism; IMP biosynthesis via de novo pathway; N(2)-formyl-N(1)-(5-phospho-D-ribosyl)glycinamide from N(1)-(5-phospho-D-ribosyl)glycinamide (10-formyl THF route): step 1/1.</text>
</comment>
<proteinExistence type="inferred from homology"/>